<dbReference type="OrthoDB" id="10606877at2759"/>
<dbReference type="Gene3D" id="1.10.533.10">
    <property type="entry name" value="Death Domain, Fas"/>
    <property type="match status" value="2"/>
</dbReference>
<evidence type="ECO:0008006" key="3">
    <source>
        <dbReference type="Google" id="ProtNLM"/>
    </source>
</evidence>
<protein>
    <recommendedName>
        <fullName evidence="3">Death domain-containing protein</fullName>
    </recommendedName>
</protein>
<gene>
    <name evidence="1" type="ORF">BSL78_21575</name>
</gene>
<dbReference type="InterPro" id="IPR011029">
    <property type="entry name" value="DEATH-like_dom_sf"/>
</dbReference>
<name>A0A2G8K0S2_STIJA</name>
<dbReference type="SUPFAM" id="SSF47986">
    <property type="entry name" value="DEATH domain"/>
    <property type="match status" value="2"/>
</dbReference>
<dbReference type="CDD" id="cd01670">
    <property type="entry name" value="Death"/>
    <property type="match status" value="1"/>
</dbReference>
<organism evidence="1 2">
    <name type="scientific">Stichopus japonicus</name>
    <name type="common">Sea cucumber</name>
    <dbReference type="NCBI Taxonomy" id="307972"/>
    <lineage>
        <taxon>Eukaryota</taxon>
        <taxon>Metazoa</taxon>
        <taxon>Echinodermata</taxon>
        <taxon>Eleutherozoa</taxon>
        <taxon>Echinozoa</taxon>
        <taxon>Holothuroidea</taxon>
        <taxon>Aspidochirotacea</taxon>
        <taxon>Aspidochirotida</taxon>
        <taxon>Stichopodidae</taxon>
        <taxon>Apostichopus</taxon>
    </lineage>
</organism>
<comment type="caution">
    <text evidence="1">The sequence shown here is derived from an EMBL/GenBank/DDBJ whole genome shotgun (WGS) entry which is preliminary data.</text>
</comment>
<keyword evidence="2" id="KW-1185">Reference proteome</keyword>
<dbReference type="AlphaFoldDB" id="A0A2G8K0S2"/>
<reference evidence="1 2" key="1">
    <citation type="journal article" date="2017" name="PLoS Biol.">
        <title>The sea cucumber genome provides insights into morphological evolution and visceral regeneration.</title>
        <authorList>
            <person name="Zhang X."/>
            <person name="Sun L."/>
            <person name="Yuan J."/>
            <person name="Sun Y."/>
            <person name="Gao Y."/>
            <person name="Zhang L."/>
            <person name="Li S."/>
            <person name="Dai H."/>
            <person name="Hamel J.F."/>
            <person name="Liu C."/>
            <person name="Yu Y."/>
            <person name="Liu S."/>
            <person name="Lin W."/>
            <person name="Guo K."/>
            <person name="Jin S."/>
            <person name="Xu P."/>
            <person name="Storey K.B."/>
            <person name="Huan P."/>
            <person name="Zhang T."/>
            <person name="Zhou Y."/>
            <person name="Zhang J."/>
            <person name="Lin C."/>
            <person name="Li X."/>
            <person name="Xing L."/>
            <person name="Huo D."/>
            <person name="Sun M."/>
            <person name="Wang L."/>
            <person name="Mercier A."/>
            <person name="Li F."/>
            <person name="Yang H."/>
            <person name="Xiang J."/>
        </authorList>
    </citation>
    <scope>NUCLEOTIDE SEQUENCE [LARGE SCALE GENOMIC DNA]</scope>
    <source>
        <strain evidence="1">Shaxun</strain>
        <tissue evidence="1">Muscle</tissue>
    </source>
</reference>
<evidence type="ECO:0000313" key="2">
    <source>
        <dbReference type="Proteomes" id="UP000230750"/>
    </source>
</evidence>
<accession>A0A2G8K0S2</accession>
<sequence length="219" mass="24796">MYVISGECPKKGEVMANADDKAWKYGCMKTSVAQQLTYDDCQGIASLLDWPPAVAENMKNGLSLLRELEKKSLLSADDVEPLKKYLVQTEHHQAAAEVDKYREPIVEDCVDGQDNKQQQKPDYTKPHMKQEVTDSCLSLVAQKLGGVWKQFAIQKLKLTPAEIDICTYNNRDNLPDVIFDCLYKWKTNKSTLATFGLLAKLLFEFGCAREVWIVLESPE</sequence>
<proteinExistence type="predicted"/>
<dbReference type="Proteomes" id="UP000230750">
    <property type="component" value="Unassembled WGS sequence"/>
</dbReference>
<evidence type="ECO:0000313" key="1">
    <source>
        <dbReference type="EMBL" id="PIK41569.1"/>
    </source>
</evidence>
<dbReference type="EMBL" id="MRZV01001007">
    <property type="protein sequence ID" value="PIK41569.1"/>
    <property type="molecule type" value="Genomic_DNA"/>
</dbReference>